<evidence type="ECO:0000313" key="9">
    <source>
        <dbReference type="EMBL" id="SKA41857.1"/>
    </source>
</evidence>
<dbReference type="AlphaFoldDB" id="A0A1T4TN75"/>
<accession>A0A1T4TN75</accession>
<dbReference type="STRING" id="634771.SAMN04488128_105533"/>
<dbReference type="InterPro" id="IPR050179">
    <property type="entry name" value="Trans_hexapeptide_repeat"/>
</dbReference>
<reference evidence="10" key="1">
    <citation type="submission" date="2017-02" db="EMBL/GenBank/DDBJ databases">
        <authorList>
            <person name="Varghese N."/>
            <person name="Submissions S."/>
        </authorList>
    </citation>
    <scope>NUCLEOTIDE SEQUENCE [LARGE SCALE GENOMIC DNA]</scope>
    <source>
        <strain evidence="10">DSM 22224</strain>
    </source>
</reference>
<evidence type="ECO:0000256" key="4">
    <source>
        <dbReference type="ARBA" id="ARBA00022737"/>
    </source>
</evidence>
<evidence type="ECO:0000313" key="10">
    <source>
        <dbReference type="Proteomes" id="UP000190367"/>
    </source>
</evidence>
<dbReference type="RefSeq" id="WP_078672321.1">
    <property type="nucleotide sequence ID" value="NZ_FUWZ01000005.1"/>
</dbReference>
<dbReference type="GO" id="GO:0016746">
    <property type="term" value="F:acyltransferase activity"/>
    <property type="evidence" value="ECO:0007669"/>
    <property type="project" value="UniProtKB-KW"/>
</dbReference>
<dbReference type="InterPro" id="IPR001451">
    <property type="entry name" value="Hexapep"/>
</dbReference>
<comment type="similarity">
    <text evidence="1">Belongs to the transferase hexapeptide repeat family.</text>
</comment>
<dbReference type="GO" id="GO:0009085">
    <property type="term" value="P:lysine biosynthetic process"/>
    <property type="evidence" value="ECO:0007669"/>
    <property type="project" value="UniProtKB-KW"/>
</dbReference>
<name>A0A1T4TN75_9BACT</name>
<dbReference type="InterPro" id="IPR023180">
    <property type="entry name" value="THP_succinylTrfase_dom1"/>
</dbReference>
<proteinExistence type="inferred from homology"/>
<dbReference type="Gene3D" id="2.160.10.10">
    <property type="entry name" value="Hexapeptide repeat proteins"/>
    <property type="match status" value="1"/>
</dbReference>
<evidence type="ECO:0000256" key="2">
    <source>
        <dbReference type="ARBA" id="ARBA00022605"/>
    </source>
</evidence>
<dbReference type="PANTHER" id="PTHR43300">
    <property type="entry name" value="ACETYLTRANSFERASE"/>
    <property type="match status" value="1"/>
</dbReference>
<dbReference type="InterPro" id="IPR018357">
    <property type="entry name" value="Hexapep_transf_CS"/>
</dbReference>
<gene>
    <name evidence="9" type="ORF">SAMN04488128_105533</name>
</gene>
<keyword evidence="4" id="KW-0677">Repeat</keyword>
<keyword evidence="10" id="KW-1185">Reference proteome</keyword>
<evidence type="ECO:0000256" key="1">
    <source>
        <dbReference type="ARBA" id="ARBA00007274"/>
    </source>
</evidence>
<organism evidence="9 10">
    <name type="scientific">Chitinophaga eiseniae</name>
    <dbReference type="NCBI Taxonomy" id="634771"/>
    <lineage>
        <taxon>Bacteria</taxon>
        <taxon>Pseudomonadati</taxon>
        <taxon>Bacteroidota</taxon>
        <taxon>Chitinophagia</taxon>
        <taxon>Chitinophagales</taxon>
        <taxon>Chitinophagaceae</taxon>
        <taxon>Chitinophaga</taxon>
    </lineage>
</organism>
<evidence type="ECO:0000259" key="8">
    <source>
        <dbReference type="Pfam" id="PF14805"/>
    </source>
</evidence>
<dbReference type="InterPro" id="IPR037133">
    <property type="entry name" value="THP_succinylTrfase_N_sf"/>
</dbReference>
<keyword evidence="5" id="KW-0220">Diaminopimelate biosynthesis</keyword>
<dbReference type="NCBIfam" id="NF008808">
    <property type="entry name" value="PRK11830.1"/>
    <property type="match status" value="1"/>
</dbReference>
<dbReference type="Proteomes" id="UP000190367">
    <property type="component" value="Unassembled WGS sequence"/>
</dbReference>
<dbReference type="Gene3D" id="1.10.166.10">
    <property type="entry name" value="Tetrahydrodipicolinate-N-succinyltransferase, N-terminal domain"/>
    <property type="match status" value="1"/>
</dbReference>
<dbReference type="CDD" id="cd03350">
    <property type="entry name" value="LbH_THP_succinylT"/>
    <property type="match status" value="1"/>
</dbReference>
<evidence type="ECO:0000256" key="6">
    <source>
        <dbReference type="ARBA" id="ARBA00023154"/>
    </source>
</evidence>
<keyword evidence="2" id="KW-0028">Amino-acid biosynthesis</keyword>
<dbReference type="PANTHER" id="PTHR43300:SF10">
    <property type="entry name" value="2,3,4,5-TETRAHYDROPYRIDINE-2,6-DICARBOXYLATE N-ACETYLTRANSFERASE"/>
    <property type="match status" value="1"/>
</dbReference>
<dbReference type="SUPFAM" id="SSF51161">
    <property type="entry name" value="Trimeric LpxA-like enzymes"/>
    <property type="match status" value="1"/>
</dbReference>
<protein>
    <submittedName>
        <fullName evidence="9">2,3,4,5-tetrahydropyridine-2-carboxylate N-succinyltransferase</fullName>
    </submittedName>
</protein>
<dbReference type="PROSITE" id="PS00101">
    <property type="entry name" value="HEXAPEP_TRANSFERASES"/>
    <property type="match status" value="1"/>
</dbReference>
<evidence type="ECO:0000256" key="7">
    <source>
        <dbReference type="ARBA" id="ARBA00023315"/>
    </source>
</evidence>
<dbReference type="GO" id="GO:0019877">
    <property type="term" value="P:diaminopimelate biosynthetic process"/>
    <property type="evidence" value="ECO:0007669"/>
    <property type="project" value="UniProtKB-KW"/>
</dbReference>
<evidence type="ECO:0000256" key="3">
    <source>
        <dbReference type="ARBA" id="ARBA00022679"/>
    </source>
</evidence>
<sequence length="270" mass="29426">MDLQQQIQAAWADRSLLQETQYTDAVKAVIEAVDKGSLRVAQPTENGWVVNEWVKQAILMYFTIQPMETMSVPPFEFYDKMKLKTNYKDLGVRVVPHAIARYGAYISKGCILMPSYVNIGAYVDEGTMVDTWATVGSCAQIGKHVHLSGGVGIGGVLEPLQASPVIIEDGCFVGSRCIVVEGVHVEKEAVLGANVVLTQSTKIIDVSGPEPIEYKGRVPARSVVIPGTYTKKFPAGEYQVSCALIIGQRKASTDLKTSLNDTLREFNVAV</sequence>
<dbReference type="OrthoDB" id="9775362at2"/>
<keyword evidence="7" id="KW-0012">Acyltransferase</keyword>
<evidence type="ECO:0000256" key="5">
    <source>
        <dbReference type="ARBA" id="ARBA00022915"/>
    </source>
</evidence>
<dbReference type="Pfam" id="PF14602">
    <property type="entry name" value="Hexapep_2"/>
    <property type="match status" value="1"/>
</dbReference>
<dbReference type="EMBL" id="FUWZ01000005">
    <property type="protein sequence ID" value="SKA41857.1"/>
    <property type="molecule type" value="Genomic_DNA"/>
</dbReference>
<feature type="domain" description="Tetrahydrodipicolinate-N-succinyltransferase chain A" evidence="8">
    <location>
        <begin position="2"/>
        <end position="64"/>
    </location>
</feature>
<keyword evidence="3 9" id="KW-0808">Transferase</keyword>
<dbReference type="InterPro" id="IPR011004">
    <property type="entry name" value="Trimer_LpxA-like_sf"/>
</dbReference>
<keyword evidence="6" id="KW-0457">Lysine biosynthesis</keyword>
<dbReference type="Pfam" id="PF14805">
    <property type="entry name" value="THDPS_N_2"/>
    <property type="match status" value="1"/>
</dbReference>